<dbReference type="EMBL" id="CAKOGL010000011">
    <property type="protein sequence ID" value="CAH2092362.1"/>
    <property type="molecule type" value="Genomic_DNA"/>
</dbReference>
<protein>
    <recommendedName>
        <fullName evidence="1">Endonuclease/exonuclease/phosphatase domain-containing protein</fullName>
    </recommendedName>
</protein>
<evidence type="ECO:0000313" key="3">
    <source>
        <dbReference type="Proteomes" id="UP001153954"/>
    </source>
</evidence>
<dbReference type="AlphaFoldDB" id="A0AAU9U3L5"/>
<dbReference type="Gene3D" id="3.60.10.10">
    <property type="entry name" value="Endonuclease/exonuclease/phosphatase"/>
    <property type="match status" value="1"/>
</dbReference>
<dbReference type="PANTHER" id="PTHR47510:SF3">
    <property type="entry name" value="ENDO_EXONUCLEASE_PHOSPHATASE DOMAIN-CONTAINING PROTEIN"/>
    <property type="match status" value="1"/>
</dbReference>
<feature type="domain" description="Endonuclease/exonuclease/phosphatase" evidence="1">
    <location>
        <begin position="71"/>
        <end position="180"/>
    </location>
</feature>
<evidence type="ECO:0000259" key="1">
    <source>
        <dbReference type="Pfam" id="PF14529"/>
    </source>
</evidence>
<organism evidence="2 3">
    <name type="scientific">Euphydryas editha</name>
    <name type="common">Edith's checkerspot</name>
    <dbReference type="NCBI Taxonomy" id="104508"/>
    <lineage>
        <taxon>Eukaryota</taxon>
        <taxon>Metazoa</taxon>
        <taxon>Ecdysozoa</taxon>
        <taxon>Arthropoda</taxon>
        <taxon>Hexapoda</taxon>
        <taxon>Insecta</taxon>
        <taxon>Pterygota</taxon>
        <taxon>Neoptera</taxon>
        <taxon>Endopterygota</taxon>
        <taxon>Lepidoptera</taxon>
        <taxon>Glossata</taxon>
        <taxon>Ditrysia</taxon>
        <taxon>Papilionoidea</taxon>
        <taxon>Nymphalidae</taxon>
        <taxon>Nymphalinae</taxon>
        <taxon>Euphydryas</taxon>
    </lineage>
</organism>
<comment type="caution">
    <text evidence="2">The sequence shown here is derived from an EMBL/GenBank/DDBJ whole genome shotgun (WGS) entry which is preliminary data.</text>
</comment>
<accession>A0AAU9U3L5</accession>
<evidence type="ECO:0000313" key="2">
    <source>
        <dbReference type="EMBL" id="CAH2092362.1"/>
    </source>
</evidence>
<sequence>MLGVLKWIKSEEEGNRFQIAGYTHYFNFRSDARGGGVSIFVNDTLKHSQIEATCQNHNHFLWVKIENYTLDVCALYRKPEQSNVKTFIETFSHQIQRRKRVIVFGDFNFNLLALDRGTVEYKQLIQENGYQILNKIDETYCTRDSGTTRSIIDHICSNLKQENFHIAIVNTSMSDHKQIYFEMKLYQTDPLKKVNYQAIDYVKLYKSISELHCDNKEHLYSILEENLIKCINANKTTKTKILYPPKQNWIKRSIMQLINKRNELWYQHKKNPNDTIKKENFIKKRKEVSACIQNTKSEYYNKTFAECKDQPAKMWQLINNLSCNKTTVKAIPNQLRTQNGITSNKKEICEGFNKFFASVGSVLANEIRKQHRHIDSVKHVPGSCSYILKTLPLATNEEILKIIQNLKSNTSSGLDGVNTKSIKCVANLIVEGKEHKHIKAAYILEHTHNAVPW</sequence>
<dbReference type="Pfam" id="PF14529">
    <property type="entry name" value="Exo_endo_phos_2"/>
    <property type="match status" value="1"/>
</dbReference>
<gene>
    <name evidence="2" type="ORF">EEDITHA_LOCUS8125</name>
</gene>
<dbReference type="SUPFAM" id="SSF56219">
    <property type="entry name" value="DNase I-like"/>
    <property type="match status" value="1"/>
</dbReference>
<dbReference type="Proteomes" id="UP001153954">
    <property type="component" value="Unassembled WGS sequence"/>
</dbReference>
<dbReference type="GO" id="GO:0003824">
    <property type="term" value="F:catalytic activity"/>
    <property type="evidence" value="ECO:0007669"/>
    <property type="project" value="InterPro"/>
</dbReference>
<reference evidence="2" key="1">
    <citation type="submission" date="2022-03" db="EMBL/GenBank/DDBJ databases">
        <authorList>
            <person name="Tunstrom K."/>
        </authorList>
    </citation>
    <scope>NUCLEOTIDE SEQUENCE</scope>
</reference>
<name>A0AAU9U3L5_EUPED</name>
<dbReference type="PANTHER" id="PTHR47510">
    <property type="entry name" value="REVERSE TRANSCRIPTASE DOMAIN-CONTAINING PROTEIN"/>
    <property type="match status" value="1"/>
</dbReference>
<proteinExistence type="predicted"/>
<dbReference type="InterPro" id="IPR036691">
    <property type="entry name" value="Endo/exonu/phosph_ase_sf"/>
</dbReference>
<keyword evidence="3" id="KW-1185">Reference proteome</keyword>
<dbReference type="InterPro" id="IPR005135">
    <property type="entry name" value="Endo/exonuclease/phosphatase"/>
</dbReference>